<feature type="domain" description="SnoaL-like" evidence="1">
    <location>
        <begin position="14"/>
        <end position="137"/>
    </location>
</feature>
<evidence type="ECO:0000259" key="1">
    <source>
        <dbReference type="Pfam" id="PF13577"/>
    </source>
</evidence>
<protein>
    <recommendedName>
        <fullName evidence="1">SnoaL-like domain-containing protein</fullName>
    </recommendedName>
</protein>
<dbReference type="Gene3D" id="3.10.450.50">
    <property type="match status" value="1"/>
</dbReference>
<dbReference type="SUPFAM" id="SSF54427">
    <property type="entry name" value="NTF2-like"/>
    <property type="match status" value="1"/>
</dbReference>
<evidence type="ECO:0000313" key="3">
    <source>
        <dbReference type="Proteomes" id="UP000256862"/>
    </source>
</evidence>
<evidence type="ECO:0000313" key="2">
    <source>
        <dbReference type="EMBL" id="SPC12301.1"/>
    </source>
</evidence>
<name>A0A976BA31_9BURK</name>
<proteinExistence type="predicted"/>
<organism evidence="2 3">
    <name type="scientific">Cupriavidus oxalaticus</name>
    <dbReference type="NCBI Taxonomy" id="96344"/>
    <lineage>
        <taxon>Bacteria</taxon>
        <taxon>Pseudomonadati</taxon>
        <taxon>Pseudomonadota</taxon>
        <taxon>Betaproteobacteria</taxon>
        <taxon>Burkholderiales</taxon>
        <taxon>Burkholderiaceae</taxon>
        <taxon>Cupriavidus</taxon>
    </lineage>
</organism>
<accession>A0A976BA31</accession>
<dbReference type="Pfam" id="PF13577">
    <property type="entry name" value="SnoaL_4"/>
    <property type="match status" value="1"/>
</dbReference>
<dbReference type="AlphaFoldDB" id="A0A976BA31"/>
<comment type="caution">
    <text evidence="2">The sequence shown here is derived from an EMBL/GenBank/DDBJ whole genome shotgun (WGS) entry which is preliminary data.</text>
</comment>
<dbReference type="InterPro" id="IPR032710">
    <property type="entry name" value="NTF2-like_dom_sf"/>
</dbReference>
<dbReference type="EMBL" id="OGUS01000114">
    <property type="protein sequence ID" value="SPC12301.1"/>
    <property type="molecule type" value="Genomic_DNA"/>
</dbReference>
<dbReference type="RefSeq" id="WP_084254572.1">
    <property type="nucleotide sequence ID" value="NZ_CP069810.1"/>
</dbReference>
<dbReference type="Proteomes" id="UP000256862">
    <property type="component" value="Chromosome CO2235"/>
</dbReference>
<dbReference type="InterPro" id="IPR037401">
    <property type="entry name" value="SnoaL-like"/>
</dbReference>
<dbReference type="OrthoDB" id="9102349at2"/>
<sequence length="147" mass="16749">MKNMLGETQTIDVRTRLACEHTVVSFMAHFDQREFDAMEAYLDPDGTWLRADGAVDGIAGLRELAKAMPADIRVRHVLSNFRMTRRDASHVTVRSYVTVYREQSNCDTSPACFSAPHLVGRYTDELVLTDGAWRITHKSVIRDFVRD</sequence>
<dbReference type="CDD" id="cd00531">
    <property type="entry name" value="NTF2_like"/>
    <property type="match status" value="1"/>
</dbReference>
<reference evidence="2 3" key="1">
    <citation type="submission" date="2018-01" db="EMBL/GenBank/DDBJ databases">
        <authorList>
            <person name="Clerissi C."/>
        </authorList>
    </citation>
    <scope>NUCLEOTIDE SEQUENCE [LARGE SCALE GENOMIC DNA]</scope>
    <source>
        <strain evidence="2">Cupriavidus oxalaticus LMG 2235</strain>
    </source>
</reference>
<gene>
    <name evidence="2" type="ORF">CO2235_140102</name>
</gene>